<name>A0A2T0YSF2_9MICC</name>
<dbReference type="Proteomes" id="UP000238217">
    <property type="component" value="Unassembled WGS sequence"/>
</dbReference>
<dbReference type="OrthoDB" id="4965473at2"/>
<sequence length="85" mass="9530">MGKQSKSSDHGRAQEFTADPSVLEWASGGKFWTGWQSAVAIMGIPLIAWMYLAPSDLQLTPVWYLVSWVAIFVIATVTGRVRRRF</sequence>
<accession>A0A2T0YSF2</accession>
<evidence type="ECO:0000256" key="1">
    <source>
        <dbReference type="SAM" id="Phobius"/>
    </source>
</evidence>
<feature type="transmembrane region" description="Helical" evidence="1">
    <location>
        <begin position="63"/>
        <end position="81"/>
    </location>
</feature>
<keyword evidence="1" id="KW-0472">Membrane</keyword>
<evidence type="ECO:0000313" key="3">
    <source>
        <dbReference type="Proteomes" id="UP000238217"/>
    </source>
</evidence>
<dbReference type="RefSeq" id="WP_106121911.1">
    <property type="nucleotide sequence ID" value="NZ_PVTY01000002.1"/>
</dbReference>
<keyword evidence="1" id="KW-1133">Transmembrane helix</keyword>
<proteinExistence type="predicted"/>
<dbReference type="EMBL" id="PVTY01000002">
    <property type="protein sequence ID" value="PRZ18567.1"/>
    <property type="molecule type" value="Genomic_DNA"/>
</dbReference>
<dbReference type="AlphaFoldDB" id="A0A2T0YSF2"/>
<keyword evidence="1" id="KW-0812">Transmembrane</keyword>
<protein>
    <submittedName>
        <fullName evidence="2">Uncharacterized protein</fullName>
    </submittedName>
</protein>
<evidence type="ECO:0000313" key="2">
    <source>
        <dbReference type="EMBL" id="PRZ18567.1"/>
    </source>
</evidence>
<organism evidence="2 3">
    <name type="scientific">Nesterenkonia sandarakina</name>
    <dbReference type="NCBI Taxonomy" id="272918"/>
    <lineage>
        <taxon>Bacteria</taxon>
        <taxon>Bacillati</taxon>
        <taxon>Actinomycetota</taxon>
        <taxon>Actinomycetes</taxon>
        <taxon>Micrococcales</taxon>
        <taxon>Micrococcaceae</taxon>
        <taxon>Nesterenkonia</taxon>
    </lineage>
</organism>
<gene>
    <name evidence="2" type="ORF">BCL67_102234</name>
</gene>
<feature type="transmembrane region" description="Helical" evidence="1">
    <location>
        <begin position="31"/>
        <end position="51"/>
    </location>
</feature>
<comment type="caution">
    <text evidence="2">The sequence shown here is derived from an EMBL/GenBank/DDBJ whole genome shotgun (WGS) entry which is preliminary data.</text>
</comment>
<reference evidence="2 3" key="1">
    <citation type="submission" date="2018-03" db="EMBL/GenBank/DDBJ databases">
        <title>Comparative analysis of microorganisms from saline springs in Andes Mountain Range, Colombia.</title>
        <authorList>
            <person name="Rubin E."/>
        </authorList>
    </citation>
    <scope>NUCLEOTIDE SEQUENCE [LARGE SCALE GENOMIC DNA]</scope>
    <source>
        <strain evidence="2 3">CG 35</strain>
    </source>
</reference>
<keyword evidence="3" id="KW-1185">Reference proteome</keyword>